<proteinExistence type="predicted"/>
<dbReference type="RefSeq" id="WP_046311460.1">
    <property type="nucleotide sequence ID" value="NZ_CBCSCY010000036.1"/>
</dbReference>
<evidence type="ECO:0000256" key="1">
    <source>
        <dbReference type="SAM" id="SignalP"/>
    </source>
</evidence>
<keyword evidence="1" id="KW-0732">Signal</keyword>
<evidence type="ECO:0000313" key="2">
    <source>
        <dbReference type="EMBL" id="AKD03957.1"/>
    </source>
</evidence>
<evidence type="ECO:0008006" key="4">
    <source>
        <dbReference type="Google" id="ProtNLM"/>
    </source>
</evidence>
<feature type="chain" id="PRO_5002413685" description="Outer membrane protein beta-barrel domain-containing protein" evidence="1">
    <location>
        <begin position="18"/>
        <end position="218"/>
    </location>
</feature>
<feature type="signal peptide" evidence="1">
    <location>
        <begin position="1"/>
        <end position="17"/>
    </location>
</feature>
<dbReference type="HOGENOM" id="CLU_1276176_0_0_10"/>
<dbReference type="KEGG" id="pko:PKOR_13685"/>
<organism evidence="2 3">
    <name type="scientific">Pontibacter korlensis</name>
    <dbReference type="NCBI Taxonomy" id="400092"/>
    <lineage>
        <taxon>Bacteria</taxon>
        <taxon>Pseudomonadati</taxon>
        <taxon>Bacteroidota</taxon>
        <taxon>Cytophagia</taxon>
        <taxon>Cytophagales</taxon>
        <taxon>Hymenobacteraceae</taxon>
        <taxon>Pontibacter</taxon>
    </lineage>
</organism>
<evidence type="ECO:0000313" key="3">
    <source>
        <dbReference type="Proteomes" id="UP000033109"/>
    </source>
</evidence>
<sequence length="218" mass="24351">MKLKQLALLITALLLWAHTGNSQNRAWEVAVAGGGAHNFLTPLHISQSDAADIELRAKYCTEPFNPPVYYDIRVSTWQSEKGWELKFTHHKLILDNPPPEVQRFSITDGYNLLTLNRLWLVYGLTLSAGAGLVITHPESTIHNVPYPEDRGIFDEGYYISGSVVEAAVTKRYYFTKKWFILGEGRVTASYVEVPVANGEAQVPNVALHGLLGLGFKIR</sequence>
<dbReference type="PATRIC" id="fig|400092.3.peg.2983"/>
<protein>
    <recommendedName>
        <fullName evidence="4">Outer membrane protein beta-barrel domain-containing protein</fullName>
    </recommendedName>
</protein>
<dbReference type="Proteomes" id="UP000033109">
    <property type="component" value="Chromosome"/>
</dbReference>
<dbReference type="AlphaFoldDB" id="A0A0E3UX56"/>
<keyword evidence="3" id="KW-1185">Reference proteome</keyword>
<reference evidence="2 3" key="1">
    <citation type="journal article" date="2015" name="Sci. Rep.">
        <title>Unraveling adaptation of Pontibacter korlensis to radiation and infertility in desert through complete genome and comparative transcriptomic analysis.</title>
        <authorList>
            <person name="Dai J."/>
            <person name="Dai W."/>
            <person name="Qiu C."/>
            <person name="Yang Z."/>
            <person name="Zhang Y."/>
            <person name="Zhou M."/>
            <person name="Zhang L."/>
            <person name="Fang C."/>
            <person name="Gao Q."/>
            <person name="Yang Q."/>
            <person name="Li X."/>
            <person name="Wang Z."/>
            <person name="Wang Z."/>
            <person name="Jia Z."/>
            <person name="Chen X."/>
        </authorList>
    </citation>
    <scope>NUCLEOTIDE SEQUENCE [LARGE SCALE GENOMIC DNA]</scope>
    <source>
        <strain evidence="2 3">X14-1T</strain>
    </source>
</reference>
<accession>A0A0E3UX56</accession>
<name>A0A0E3UX56_9BACT</name>
<dbReference type="EMBL" id="CP009621">
    <property type="protein sequence ID" value="AKD03957.1"/>
    <property type="molecule type" value="Genomic_DNA"/>
</dbReference>
<gene>
    <name evidence="2" type="ORF">PKOR_13685</name>
</gene>
<dbReference type="OrthoDB" id="5917052at2"/>